<evidence type="ECO:0000256" key="1">
    <source>
        <dbReference type="SAM" id="Phobius"/>
    </source>
</evidence>
<keyword evidence="3" id="KW-1185">Reference proteome</keyword>
<proteinExistence type="predicted"/>
<reference evidence="2 3" key="1">
    <citation type="submission" date="2020-08" db="EMBL/GenBank/DDBJ databases">
        <title>Plant Genome Project.</title>
        <authorList>
            <person name="Zhang R.-G."/>
        </authorList>
    </citation>
    <scope>NUCLEOTIDE SEQUENCE [LARGE SCALE GENOMIC DNA]</scope>
    <source>
        <tissue evidence="2">Rhizome</tissue>
    </source>
</reference>
<keyword evidence="1" id="KW-0472">Membrane</keyword>
<feature type="transmembrane region" description="Helical" evidence="1">
    <location>
        <begin position="46"/>
        <end position="63"/>
    </location>
</feature>
<dbReference type="Proteomes" id="UP000734854">
    <property type="component" value="Unassembled WGS sequence"/>
</dbReference>
<keyword evidence="1" id="KW-0812">Transmembrane</keyword>
<evidence type="ECO:0000313" key="2">
    <source>
        <dbReference type="EMBL" id="KAG6509582.1"/>
    </source>
</evidence>
<keyword evidence="1" id="KW-1133">Transmembrane helix</keyword>
<sequence>MQCLRVLALRHTHAGMAVRHMKAAIFHGQRQNDQFGCGSFSCASEFFIILGNVGIAGLLLCFFPHRNVVLALIDLALCKLGFD</sequence>
<gene>
    <name evidence="2" type="ORF">ZIOFF_027582</name>
</gene>
<dbReference type="AlphaFoldDB" id="A0A8J5GK50"/>
<protein>
    <submittedName>
        <fullName evidence="2">Uncharacterized protein</fullName>
    </submittedName>
</protein>
<name>A0A8J5GK50_ZINOF</name>
<organism evidence="2 3">
    <name type="scientific">Zingiber officinale</name>
    <name type="common">Ginger</name>
    <name type="synonym">Amomum zingiber</name>
    <dbReference type="NCBI Taxonomy" id="94328"/>
    <lineage>
        <taxon>Eukaryota</taxon>
        <taxon>Viridiplantae</taxon>
        <taxon>Streptophyta</taxon>
        <taxon>Embryophyta</taxon>
        <taxon>Tracheophyta</taxon>
        <taxon>Spermatophyta</taxon>
        <taxon>Magnoliopsida</taxon>
        <taxon>Liliopsida</taxon>
        <taxon>Zingiberales</taxon>
        <taxon>Zingiberaceae</taxon>
        <taxon>Zingiber</taxon>
    </lineage>
</organism>
<accession>A0A8J5GK50</accession>
<comment type="caution">
    <text evidence="2">The sequence shown here is derived from an EMBL/GenBank/DDBJ whole genome shotgun (WGS) entry which is preliminary data.</text>
</comment>
<evidence type="ECO:0000313" key="3">
    <source>
        <dbReference type="Proteomes" id="UP000734854"/>
    </source>
</evidence>
<dbReference type="EMBL" id="JACMSC010000008">
    <property type="protein sequence ID" value="KAG6509582.1"/>
    <property type="molecule type" value="Genomic_DNA"/>
</dbReference>